<dbReference type="EMBL" id="CM029045">
    <property type="protein sequence ID" value="KAG2598007.1"/>
    <property type="molecule type" value="Genomic_DNA"/>
</dbReference>
<evidence type="ECO:0000313" key="2">
    <source>
        <dbReference type="EMBL" id="KAG2598007.1"/>
    </source>
</evidence>
<keyword evidence="3" id="KW-1185">Reference proteome</keyword>
<feature type="region of interest" description="Disordered" evidence="1">
    <location>
        <begin position="63"/>
        <end position="141"/>
    </location>
</feature>
<organism evidence="2 3">
    <name type="scientific">Panicum virgatum</name>
    <name type="common">Blackwell switchgrass</name>
    <dbReference type="NCBI Taxonomy" id="38727"/>
    <lineage>
        <taxon>Eukaryota</taxon>
        <taxon>Viridiplantae</taxon>
        <taxon>Streptophyta</taxon>
        <taxon>Embryophyta</taxon>
        <taxon>Tracheophyta</taxon>
        <taxon>Spermatophyta</taxon>
        <taxon>Magnoliopsida</taxon>
        <taxon>Liliopsida</taxon>
        <taxon>Poales</taxon>
        <taxon>Poaceae</taxon>
        <taxon>PACMAD clade</taxon>
        <taxon>Panicoideae</taxon>
        <taxon>Panicodae</taxon>
        <taxon>Paniceae</taxon>
        <taxon>Panicinae</taxon>
        <taxon>Panicum</taxon>
        <taxon>Panicum sect. Hiantes</taxon>
    </lineage>
</organism>
<evidence type="ECO:0000256" key="1">
    <source>
        <dbReference type="SAM" id="MobiDB-lite"/>
    </source>
</evidence>
<gene>
    <name evidence="2" type="ORF">PVAP13_5KG309814</name>
</gene>
<dbReference type="AlphaFoldDB" id="A0A8T0SIF3"/>
<feature type="compositionally biased region" description="Low complexity" evidence="1">
    <location>
        <begin position="110"/>
        <end position="121"/>
    </location>
</feature>
<accession>A0A8T0SIF3</accession>
<protein>
    <submittedName>
        <fullName evidence="2">Uncharacterized protein</fullName>
    </submittedName>
</protein>
<name>A0A8T0SIF3_PANVG</name>
<reference evidence="2" key="1">
    <citation type="submission" date="2020-05" db="EMBL/GenBank/DDBJ databases">
        <title>WGS assembly of Panicum virgatum.</title>
        <authorList>
            <person name="Lovell J.T."/>
            <person name="Jenkins J."/>
            <person name="Shu S."/>
            <person name="Juenger T.E."/>
            <person name="Schmutz J."/>
        </authorList>
    </citation>
    <scope>NUCLEOTIDE SEQUENCE</scope>
    <source>
        <strain evidence="2">AP13</strain>
    </source>
</reference>
<proteinExistence type="predicted"/>
<comment type="caution">
    <text evidence="2">The sequence shown here is derived from an EMBL/GenBank/DDBJ whole genome shotgun (WGS) entry which is preliminary data.</text>
</comment>
<sequence length="141" mass="14990">MREAVPHNTRIIIANPSNTLSLPSLAHGRAAAHLPQQALEAAPRASLVRTRPPRACVLASRPRWLALPPRPSRTPASRAPRGRACSPTPPSASPTPPSAHPLPRLPPPATSTAASKLASSPIYPQLRRPRPAWPRPCALSP</sequence>
<dbReference type="Proteomes" id="UP000823388">
    <property type="component" value="Chromosome 5K"/>
</dbReference>
<feature type="compositionally biased region" description="Pro residues" evidence="1">
    <location>
        <begin position="87"/>
        <end position="109"/>
    </location>
</feature>
<evidence type="ECO:0000313" key="3">
    <source>
        <dbReference type="Proteomes" id="UP000823388"/>
    </source>
</evidence>
<feature type="compositionally biased region" description="Low complexity" evidence="1">
    <location>
        <begin position="73"/>
        <end position="86"/>
    </location>
</feature>